<protein>
    <recommendedName>
        <fullName evidence="6">T9SS type A sorting domain-containing protein</fullName>
    </recommendedName>
</protein>
<dbReference type="InterPro" id="IPR011635">
    <property type="entry name" value="CARDB"/>
</dbReference>
<organism evidence="4 5">
    <name type="scientific">candidate division WOR-3 bacterium</name>
    <dbReference type="NCBI Taxonomy" id="2052148"/>
    <lineage>
        <taxon>Bacteria</taxon>
        <taxon>Bacteria division WOR-3</taxon>
    </lineage>
</organism>
<evidence type="ECO:0008006" key="6">
    <source>
        <dbReference type="Google" id="ProtNLM"/>
    </source>
</evidence>
<dbReference type="InterPro" id="IPR013783">
    <property type="entry name" value="Ig-like_fold"/>
</dbReference>
<dbReference type="InterPro" id="IPR025965">
    <property type="entry name" value="FlgD/Vpr_Ig-like"/>
</dbReference>
<dbReference type="Gene3D" id="3.20.20.80">
    <property type="entry name" value="Glycosidases"/>
    <property type="match status" value="1"/>
</dbReference>
<evidence type="ECO:0000259" key="3">
    <source>
        <dbReference type="Pfam" id="PF13860"/>
    </source>
</evidence>
<feature type="signal peptide" evidence="1">
    <location>
        <begin position="1"/>
        <end position="18"/>
    </location>
</feature>
<dbReference type="AlphaFoldDB" id="A0A938BRP9"/>
<reference evidence="4" key="1">
    <citation type="submission" date="2019-03" db="EMBL/GenBank/DDBJ databases">
        <title>Lake Tanganyika Metagenome-Assembled Genomes (MAGs).</title>
        <authorList>
            <person name="Tran P."/>
        </authorList>
    </citation>
    <scope>NUCLEOTIDE SEQUENCE</scope>
    <source>
        <strain evidence="4">K_DeepCast_150m_m2_040</strain>
    </source>
</reference>
<feature type="chain" id="PRO_5037368123" description="T9SS type A sorting domain-containing protein" evidence="1">
    <location>
        <begin position="19"/>
        <end position="888"/>
    </location>
</feature>
<gene>
    <name evidence="4" type="ORF">FJY68_08350</name>
</gene>
<proteinExistence type="predicted"/>
<feature type="domain" description="CARDB" evidence="2">
    <location>
        <begin position="676"/>
        <end position="772"/>
    </location>
</feature>
<evidence type="ECO:0000256" key="1">
    <source>
        <dbReference type="SAM" id="SignalP"/>
    </source>
</evidence>
<dbReference type="Gene3D" id="2.60.40.4070">
    <property type="match status" value="1"/>
</dbReference>
<dbReference type="Pfam" id="PF13860">
    <property type="entry name" value="FlgD_ig"/>
    <property type="match status" value="1"/>
</dbReference>
<dbReference type="Proteomes" id="UP000779900">
    <property type="component" value="Unassembled WGS sequence"/>
</dbReference>
<keyword evidence="1" id="KW-0732">Signal</keyword>
<name>A0A938BRP9_UNCW3</name>
<comment type="caution">
    <text evidence="4">The sequence shown here is derived from an EMBL/GenBank/DDBJ whole genome shotgun (WGS) entry which is preliminary data.</text>
</comment>
<evidence type="ECO:0000313" key="4">
    <source>
        <dbReference type="EMBL" id="MBM3331845.1"/>
    </source>
</evidence>
<sequence>MMRRVVCGLAMATAVAFCFLKSYEVKPVRASWSGWTARQGYVGQTFTANFDSITEVSLFTGNPGAGASYNLRVVDAVTAEIIAHQYGRQPAGDHRWLKFDSIIPDGKCMRGREYVVEITRPGDSINWYKDARDRYRHGRMVGGAGPGRPPPGNCDDLCLRIYGKARVGDEFSVQSVVAWPDSLGQPKDPATWSALVESEVDLGVRSDKLGYGFGVWTNPGPGDLRWEMMDSLMVLYVRAGVQVLASVGPGPWASSSIGDDRAIPRNLFEPVIVGGAINDSNPVGKYMYEFVRRYGPRGTFWRSHQPYMPVTVYEAPSEPDQGAIGRDDFDGWWQHNTGPDSNRYITFPPYRDTIDSFVSRYGDTLQGRKQSFLWVYSRYVTVMDSAIKAAARDNGAPEESLPRSACYITTMSARDPERRYGEHYWPGEWIQGLKDYGAGNSFDIASYHPYHGIAEQAALIVDTLRHYFSAQGLLSPRPFWVSEAGHFSRTFDTREHDPCWPVRLFESYATVQYVNAIPGYPVEQWTWFTYTERYMADFCDSITGHWVKQSITDSEFQPRPPAHAYKQWSELCRGASFEDRLPAMGPHKPAETLGVHVLQYRDSLGRRFWAAWEQPGWTSGPRVLKVPARADTATVCGIDTNGSPSGWVETAAKDGWFVRQFDTFPVIIREGQSFSRPDLAVDSFRVAPVRPQVGEEMGFSVYVTNHGNRATPDTVWYRVLCDTTLVDSFAGSSIDAGSSGHVQVTGYLIPSWMAGPHLFRLEANPGQKFVEGAGLDDNDGYSRNMVVQSVDELGPPKLLTLGQPFPNPARTRLTISYALPRPTRVCVKLHDIAGKLVSTLASGDKQPGYYNLAWNRQDSRGRKVPGGVYFCTLSAENHLFNRRVVLTD</sequence>
<dbReference type="EMBL" id="VGIR01000046">
    <property type="protein sequence ID" value="MBM3331845.1"/>
    <property type="molecule type" value="Genomic_DNA"/>
</dbReference>
<dbReference type="InterPro" id="IPR017853">
    <property type="entry name" value="GH"/>
</dbReference>
<accession>A0A938BRP9</accession>
<dbReference type="Pfam" id="PF07705">
    <property type="entry name" value="CARDB"/>
    <property type="match status" value="1"/>
</dbReference>
<evidence type="ECO:0000259" key="2">
    <source>
        <dbReference type="Pfam" id="PF07705"/>
    </source>
</evidence>
<dbReference type="SUPFAM" id="SSF51445">
    <property type="entry name" value="(Trans)glycosidases"/>
    <property type="match status" value="1"/>
</dbReference>
<dbReference type="Gene3D" id="2.60.40.10">
    <property type="entry name" value="Immunoglobulins"/>
    <property type="match status" value="1"/>
</dbReference>
<evidence type="ECO:0000313" key="5">
    <source>
        <dbReference type="Proteomes" id="UP000779900"/>
    </source>
</evidence>
<feature type="domain" description="FlgD/Vpr Ig-like" evidence="3">
    <location>
        <begin position="811"/>
        <end position="877"/>
    </location>
</feature>